<evidence type="ECO:0000256" key="3">
    <source>
        <dbReference type="ARBA" id="ARBA00023172"/>
    </source>
</evidence>
<dbReference type="PANTHER" id="PTHR30349">
    <property type="entry name" value="PHAGE INTEGRASE-RELATED"/>
    <property type="match status" value="1"/>
</dbReference>
<dbReference type="Pfam" id="PF00589">
    <property type="entry name" value="Phage_integrase"/>
    <property type="match status" value="1"/>
</dbReference>
<dbReference type="EMBL" id="VFPD01000001">
    <property type="protein sequence ID" value="TQM21802.1"/>
    <property type="molecule type" value="Genomic_DNA"/>
</dbReference>
<gene>
    <name evidence="5" type="ORF">FB551_1501</name>
</gene>
<accession>A0A543EJV1</accession>
<evidence type="ECO:0000256" key="1">
    <source>
        <dbReference type="ARBA" id="ARBA00008857"/>
    </source>
</evidence>
<sequence length="414" mass="48167">METTKRSTFKLLFYLKKNAPKKNGAVAIMARLTINGNISQFSTKLEINPQQWDLKYGRVNGKSRDAVETNQRLDKIRVRIEQCYSRILDKDHTVSTEKLKNTFLGLDSNEFTLLQFMDNFIVDFKKKVASGTRSKATCSTYSILRNNLAGFIMFNYAKNDIPLKEINCAFVQDFDYYMRNEKNNCHNTIWAYMVSLRTIVKLAISRKLLYDNPFVEYSNIRKDKDRGYLMKKELEALIEYQPMKKNIEYIKDMFLFSCFTGLSYSDIKRLDKTHIREFFDGNIWIILRRKKTTISSNILLLDIPKKIIAKYEGTAKNSLLFTLVGNYQCNLSLKKLAREVECLKGKKISFHIARHTFATLFLSEGVPLESLSKMMGHKNIATTQIYAKILNEKVGRDMEEVSHKFKELEAAFNS</sequence>
<dbReference type="CDD" id="cd01185">
    <property type="entry name" value="INTN1_C_like"/>
    <property type="match status" value="1"/>
</dbReference>
<evidence type="ECO:0000256" key="2">
    <source>
        <dbReference type="ARBA" id="ARBA00023125"/>
    </source>
</evidence>
<dbReference type="AlphaFoldDB" id="A0A543EJV1"/>
<dbReference type="Pfam" id="PF13102">
    <property type="entry name" value="Phage_int_SAM_5"/>
    <property type="match status" value="1"/>
</dbReference>
<name>A0A543EJV1_9FLAO</name>
<dbReference type="Proteomes" id="UP000316437">
    <property type="component" value="Unassembled WGS sequence"/>
</dbReference>
<evidence type="ECO:0000313" key="6">
    <source>
        <dbReference type="Proteomes" id="UP000316437"/>
    </source>
</evidence>
<dbReference type="GO" id="GO:0015074">
    <property type="term" value="P:DNA integration"/>
    <property type="evidence" value="ECO:0007669"/>
    <property type="project" value="InterPro"/>
</dbReference>
<dbReference type="InterPro" id="IPR035386">
    <property type="entry name" value="Arm-DNA-bind_5"/>
</dbReference>
<protein>
    <submittedName>
        <fullName evidence="5">Site-specific recombinase XerD</fullName>
    </submittedName>
</protein>
<comment type="caution">
    <text evidence="5">The sequence shown here is derived from an EMBL/GenBank/DDBJ whole genome shotgun (WGS) entry which is preliminary data.</text>
</comment>
<dbReference type="InterPro" id="IPR002104">
    <property type="entry name" value="Integrase_catalytic"/>
</dbReference>
<dbReference type="InterPro" id="IPR025269">
    <property type="entry name" value="SAM-like_dom"/>
</dbReference>
<dbReference type="GO" id="GO:0003677">
    <property type="term" value="F:DNA binding"/>
    <property type="evidence" value="ECO:0007669"/>
    <property type="project" value="UniProtKB-KW"/>
</dbReference>
<keyword evidence="2" id="KW-0238">DNA-binding</keyword>
<proteinExistence type="inferred from homology"/>
<comment type="similarity">
    <text evidence="1">Belongs to the 'phage' integrase family.</text>
</comment>
<feature type="domain" description="Tyr recombinase" evidence="4">
    <location>
        <begin position="224"/>
        <end position="400"/>
    </location>
</feature>
<keyword evidence="6" id="KW-1185">Reference proteome</keyword>
<dbReference type="SUPFAM" id="SSF56349">
    <property type="entry name" value="DNA breaking-rejoining enzymes"/>
    <property type="match status" value="1"/>
</dbReference>
<dbReference type="InterPro" id="IPR010998">
    <property type="entry name" value="Integrase_recombinase_N"/>
</dbReference>
<dbReference type="InterPro" id="IPR013762">
    <property type="entry name" value="Integrase-like_cat_sf"/>
</dbReference>
<dbReference type="GO" id="GO:0006310">
    <property type="term" value="P:DNA recombination"/>
    <property type="evidence" value="ECO:0007669"/>
    <property type="project" value="UniProtKB-KW"/>
</dbReference>
<dbReference type="Gene3D" id="1.10.150.130">
    <property type="match status" value="1"/>
</dbReference>
<evidence type="ECO:0000313" key="5">
    <source>
        <dbReference type="EMBL" id="TQM21802.1"/>
    </source>
</evidence>
<reference evidence="5 6" key="1">
    <citation type="submission" date="2019-06" db="EMBL/GenBank/DDBJ databases">
        <title>Sorghum-associated microbial communities from plants grown in Nebraska, USA.</title>
        <authorList>
            <person name="Schachtman D."/>
        </authorList>
    </citation>
    <scope>NUCLEOTIDE SEQUENCE [LARGE SCALE GENOMIC DNA]</scope>
    <source>
        <strain evidence="5 6">110</strain>
    </source>
</reference>
<keyword evidence="3" id="KW-0233">DNA recombination</keyword>
<dbReference type="Pfam" id="PF17293">
    <property type="entry name" value="Arm-DNA-bind_5"/>
    <property type="match status" value="1"/>
</dbReference>
<dbReference type="PANTHER" id="PTHR30349:SF64">
    <property type="entry name" value="PROPHAGE INTEGRASE INTD-RELATED"/>
    <property type="match status" value="1"/>
</dbReference>
<dbReference type="PROSITE" id="PS51898">
    <property type="entry name" value="TYR_RECOMBINASE"/>
    <property type="match status" value="1"/>
</dbReference>
<dbReference type="InterPro" id="IPR050090">
    <property type="entry name" value="Tyrosine_recombinase_XerCD"/>
</dbReference>
<organism evidence="5 6">
    <name type="scientific">Chryseobacterium aquifrigidense</name>
    <dbReference type="NCBI Taxonomy" id="558021"/>
    <lineage>
        <taxon>Bacteria</taxon>
        <taxon>Pseudomonadati</taxon>
        <taxon>Bacteroidota</taxon>
        <taxon>Flavobacteriia</taxon>
        <taxon>Flavobacteriales</taxon>
        <taxon>Weeksellaceae</taxon>
        <taxon>Chryseobacterium group</taxon>
        <taxon>Chryseobacterium</taxon>
    </lineage>
</organism>
<dbReference type="InterPro" id="IPR011010">
    <property type="entry name" value="DNA_brk_join_enz"/>
</dbReference>
<dbReference type="Gene3D" id="1.10.443.10">
    <property type="entry name" value="Intergrase catalytic core"/>
    <property type="match status" value="1"/>
</dbReference>
<evidence type="ECO:0000259" key="4">
    <source>
        <dbReference type="PROSITE" id="PS51898"/>
    </source>
</evidence>
<dbReference type="RefSeq" id="WP_047430057.1">
    <property type="nucleotide sequence ID" value="NZ_VFPD01000001.1"/>
</dbReference>